<protein>
    <submittedName>
        <fullName evidence="2">Uncharacterized protein</fullName>
    </submittedName>
</protein>
<name>A0A6G8R6F5_9CAUD</name>
<accession>A0A6G8R6F5</accession>
<reference evidence="2 3" key="1">
    <citation type="submission" date="2020-03" db="EMBL/GenBank/DDBJ databases">
        <title>The Isolation and Genome Sequence of a Novel Cyanophage S-H34 from the Huanghai Sea, China.</title>
        <authorList>
            <person name="Jiang T."/>
        </authorList>
    </citation>
    <scope>NUCLEOTIDE SEQUENCE [LARGE SCALE GENOMIC DNA]</scope>
</reference>
<dbReference type="Proteomes" id="UP000501900">
    <property type="component" value="Genome"/>
</dbReference>
<evidence type="ECO:0000256" key="1">
    <source>
        <dbReference type="SAM" id="MobiDB-lite"/>
    </source>
</evidence>
<evidence type="ECO:0000313" key="2">
    <source>
        <dbReference type="EMBL" id="QIN96999.1"/>
    </source>
</evidence>
<feature type="region of interest" description="Disordered" evidence="1">
    <location>
        <begin position="1"/>
        <end position="50"/>
    </location>
</feature>
<dbReference type="EMBL" id="MT162467">
    <property type="protein sequence ID" value="QIN96999.1"/>
    <property type="molecule type" value="Genomic_DNA"/>
</dbReference>
<feature type="compositionally biased region" description="Basic and acidic residues" evidence="1">
    <location>
        <begin position="8"/>
        <end position="22"/>
    </location>
</feature>
<feature type="compositionally biased region" description="Basic residues" evidence="1">
    <location>
        <begin position="30"/>
        <end position="50"/>
    </location>
</feature>
<keyword evidence="3" id="KW-1185">Reference proteome</keyword>
<organism evidence="2 3">
    <name type="scientific">Synechococcus phage S-H34</name>
    <dbReference type="NCBI Taxonomy" id="2718942"/>
    <lineage>
        <taxon>Viruses</taxon>
        <taxon>Duplodnaviria</taxon>
        <taxon>Heunggongvirae</taxon>
        <taxon>Uroviricota</taxon>
        <taxon>Caudoviricetes</taxon>
        <taxon>Pantevenvirales</taxon>
        <taxon>Kyanoviridae</taxon>
        <taxon>Makaravirus</taxon>
        <taxon>Makaravirus thirtyfour</taxon>
    </lineage>
</organism>
<dbReference type="RefSeq" id="YP_010670667.1">
    <property type="nucleotide sequence ID" value="NC_070965.1"/>
</dbReference>
<proteinExistence type="predicted"/>
<dbReference type="KEGG" id="vg:77946877"/>
<evidence type="ECO:0000313" key="3">
    <source>
        <dbReference type="Proteomes" id="UP000501900"/>
    </source>
</evidence>
<sequence>MAMYSSDHNAHRDGHTFGDRNKRTSQGNGMRKRGSYKRKSQKRYRGQGRG</sequence>
<dbReference type="GeneID" id="77946877"/>